<keyword evidence="1" id="KW-1185">Reference proteome</keyword>
<proteinExistence type="predicted"/>
<evidence type="ECO:0000313" key="2">
    <source>
        <dbReference type="RefSeq" id="XP_073907684.1"/>
    </source>
</evidence>
<accession>A0AC58KS03</accession>
<evidence type="ECO:0000313" key="1">
    <source>
        <dbReference type="Proteomes" id="UP001732720"/>
    </source>
</evidence>
<dbReference type="Proteomes" id="UP001732720">
    <property type="component" value="Chromosome 13"/>
</dbReference>
<dbReference type="RefSeq" id="XP_073907684.1">
    <property type="nucleotide sequence ID" value="XM_074051583.1"/>
</dbReference>
<organism evidence="1 2">
    <name type="scientific">Castor canadensis</name>
    <name type="common">American beaver</name>
    <dbReference type="NCBI Taxonomy" id="51338"/>
    <lineage>
        <taxon>Eukaryota</taxon>
        <taxon>Metazoa</taxon>
        <taxon>Chordata</taxon>
        <taxon>Craniata</taxon>
        <taxon>Vertebrata</taxon>
        <taxon>Euteleostomi</taxon>
        <taxon>Mammalia</taxon>
        <taxon>Eutheria</taxon>
        <taxon>Euarchontoglires</taxon>
        <taxon>Glires</taxon>
        <taxon>Rodentia</taxon>
        <taxon>Castorimorpha</taxon>
        <taxon>Castoridae</taxon>
        <taxon>Castor</taxon>
    </lineage>
</organism>
<reference evidence="2" key="1">
    <citation type="submission" date="2025-08" db="UniProtKB">
        <authorList>
            <consortium name="RefSeq"/>
        </authorList>
    </citation>
    <scope>IDENTIFICATION</scope>
</reference>
<protein>
    <submittedName>
        <fullName evidence="2">Sperm microtubule inner protein 6 isoform X1</fullName>
    </submittedName>
</protein>
<name>A0AC58KS03_CASCN</name>
<gene>
    <name evidence="2" type="primary">Spmip6</name>
</gene>
<sequence>MSLGLFSLHPLRPDLHISDHSLLLETTSFLSSSDASPSWVSYILTVETWGLLRVLSRAVFSPCPSSKAILSNPPMALIIVTPNLYFQPDLSPELYSPSSNYGHLQRAVPKPFKLILSDCWGVDHRGPCMTGLGVSDSVKGFNSGSVLIKSPFVEDTYCPSYLGNDRYSPWRTRTAPYNSTHWNKYAICLPRRPKETGMETVVRGMPLEYPPKPELLNAYEREVVMNMLNSLSRNQQLPQIAPRYGCLDPLPGRLPFQGYNSPCSGRHYCLRGMDYHASGVPGTERSLRPLCAEQPTVRSILPYEHRPGMQCAVTTPPPSYYPYQNLRWDTSHFKKTGGPRRNNYVVHPEFVSETYPDYRCW</sequence>